<evidence type="ECO:0000256" key="1">
    <source>
        <dbReference type="ARBA" id="ARBA00008072"/>
    </source>
</evidence>
<dbReference type="GO" id="GO:0016651">
    <property type="term" value="F:oxidoreductase activity, acting on NAD(P)H"/>
    <property type="evidence" value="ECO:0007669"/>
    <property type="project" value="InterPro"/>
</dbReference>
<evidence type="ECO:0000313" key="6">
    <source>
        <dbReference type="Proteomes" id="UP000829685"/>
    </source>
</evidence>
<keyword evidence="3" id="KW-0560">Oxidoreductase</keyword>
<name>A0A9P9W7S9_9PEZI</name>
<keyword evidence="2" id="KW-0521">NADP</keyword>
<sequence>MDIPSSQTVILQDAEGNPQICDGVPLPELVPGSLLVRVKAVALNPCDYKMGATFPSPGSIVGNDFAGTVVRIHTATKTHIGMGDIVCGTVHGSNPAEHTNGAFAQYVRAPADLVLRVPIDLCIEQAATIGLGLTTAIVSLWEGGLRIGVSPTAPAATPFPVLVYGASTSAGTMALQLLRLSGVYPVATCSPGNFDPVRDRGAYVVFDNAKADLSDSIRENTDGGLEYALDCIAGHQSVAYCYASICRSGGRYASLEAGP</sequence>
<dbReference type="SUPFAM" id="SSF51735">
    <property type="entry name" value="NAD(P)-binding Rossmann-fold domains"/>
    <property type="match status" value="1"/>
</dbReference>
<evidence type="ECO:0000256" key="2">
    <source>
        <dbReference type="ARBA" id="ARBA00022857"/>
    </source>
</evidence>
<dbReference type="InterPro" id="IPR020843">
    <property type="entry name" value="ER"/>
</dbReference>
<accession>A0A9P9W7S9</accession>
<keyword evidence="6" id="KW-1185">Reference proteome</keyword>
<comment type="caution">
    <text evidence="5">The sequence shown here is derived from an EMBL/GenBank/DDBJ whole genome shotgun (WGS) entry which is preliminary data.</text>
</comment>
<dbReference type="CDD" id="cd08249">
    <property type="entry name" value="enoyl_reductase_like"/>
    <property type="match status" value="1"/>
</dbReference>
<dbReference type="AlphaFoldDB" id="A0A9P9W7S9"/>
<feature type="domain" description="Enoyl reductase (ER)" evidence="4">
    <location>
        <begin position="16"/>
        <end position="259"/>
    </location>
</feature>
<comment type="similarity">
    <text evidence="1">Belongs to the zinc-containing alcohol dehydrogenase family.</text>
</comment>
<dbReference type="Proteomes" id="UP000829685">
    <property type="component" value="Unassembled WGS sequence"/>
</dbReference>
<dbReference type="Gene3D" id="3.40.50.720">
    <property type="entry name" value="NAD(P)-binding Rossmann-like Domain"/>
    <property type="match status" value="1"/>
</dbReference>
<dbReference type="InterPro" id="IPR047122">
    <property type="entry name" value="Trans-enoyl_RdTase-like"/>
</dbReference>
<dbReference type="Pfam" id="PF08240">
    <property type="entry name" value="ADH_N"/>
    <property type="match status" value="1"/>
</dbReference>
<reference evidence="5" key="1">
    <citation type="submission" date="2021-03" db="EMBL/GenBank/DDBJ databases">
        <title>Revisited historic fungal species revealed as producer of novel bioactive compounds through whole genome sequencing and comparative genomics.</title>
        <authorList>
            <person name="Vignolle G.A."/>
            <person name="Hochenegger N."/>
            <person name="Mach R.L."/>
            <person name="Mach-Aigner A.R."/>
            <person name="Javad Rahimi M."/>
            <person name="Salim K.A."/>
            <person name="Chan C.M."/>
            <person name="Lim L.B.L."/>
            <person name="Cai F."/>
            <person name="Druzhinina I.S."/>
            <person name="U'Ren J.M."/>
            <person name="Derntl C."/>
        </authorList>
    </citation>
    <scope>NUCLEOTIDE SEQUENCE</scope>
    <source>
        <strain evidence="5">TUCIM 5799</strain>
    </source>
</reference>
<evidence type="ECO:0000259" key="4">
    <source>
        <dbReference type="SMART" id="SM00829"/>
    </source>
</evidence>
<dbReference type="InterPro" id="IPR036291">
    <property type="entry name" value="NAD(P)-bd_dom_sf"/>
</dbReference>
<dbReference type="Gene3D" id="3.90.180.10">
    <property type="entry name" value="Medium-chain alcohol dehydrogenases, catalytic domain"/>
    <property type="match status" value="1"/>
</dbReference>
<dbReference type="InterPro" id="IPR013154">
    <property type="entry name" value="ADH-like_N"/>
</dbReference>
<organism evidence="5 6">
    <name type="scientific">Neoarthrinium moseri</name>
    <dbReference type="NCBI Taxonomy" id="1658444"/>
    <lineage>
        <taxon>Eukaryota</taxon>
        <taxon>Fungi</taxon>
        <taxon>Dikarya</taxon>
        <taxon>Ascomycota</taxon>
        <taxon>Pezizomycotina</taxon>
        <taxon>Sordariomycetes</taxon>
        <taxon>Xylariomycetidae</taxon>
        <taxon>Amphisphaeriales</taxon>
        <taxon>Apiosporaceae</taxon>
        <taxon>Neoarthrinium</taxon>
    </lineage>
</organism>
<dbReference type="SMART" id="SM00829">
    <property type="entry name" value="PKS_ER"/>
    <property type="match status" value="1"/>
</dbReference>
<evidence type="ECO:0000313" key="5">
    <source>
        <dbReference type="EMBL" id="KAI1848514.1"/>
    </source>
</evidence>
<dbReference type="SUPFAM" id="SSF50129">
    <property type="entry name" value="GroES-like"/>
    <property type="match status" value="1"/>
</dbReference>
<protein>
    <recommendedName>
        <fullName evidence="4">Enoyl reductase (ER) domain-containing protein</fullName>
    </recommendedName>
</protein>
<gene>
    <name evidence="5" type="ORF">JX265_013797</name>
</gene>
<proteinExistence type="inferred from homology"/>
<dbReference type="PANTHER" id="PTHR45348">
    <property type="entry name" value="HYPOTHETICAL OXIDOREDUCTASE (EUROFUNG)"/>
    <property type="match status" value="1"/>
</dbReference>
<dbReference type="InterPro" id="IPR011032">
    <property type="entry name" value="GroES-like_sf"/>
</dbReference>
<evidence type="ECO:0000256" key="3">
    <source>
        <dbReference type="ARBA" id="ARBA00023002"/>
    </source>
</evidence>
<dbReference type="EMBL" id="JAFIMR010000085">
    <property type="protein sequence ID" value="KAI1848514.1"/>
    <property type="molecule type" value="Genomic_DNA"/>
</dbReference>
<dbReference type="PANTHER" id="PTHR45348:SF6">
    <property type="entry name" value="TRANS-ENOYL REDUCTASE APDC"/>
    <property type="match status" value="1"/>
</dbReference>